<comment type="similarity">
    <text evidence="7">Belongs to the glycosyltransferase 87 family.</text>
</comment>
<evidence type="ECO:0000256" key="3">
    <source>
        <dbReference type="ARBA" id="ARBA00022679"/>
    </source>
</evidence>
<feature type="transmembrane region" description="Helical" evidence="8">
    <location>
        <begin position="21"/>
        <end position="38"/>
    </location>
</feature>
<keyword evidence="4 8" id="KW-0812">Transmembrane</keyword>
<keyword evidence="3" id="KW-0808">Transferase</keyword>
<evidence type="ECO:0000313" key="9">
    <source>
        <dbReference type="EMBL" id="OGC49407.1"/>
    </source>
</evidence>
<evidence type="ECO:0000256" key="7">
    <source>
        <dbReference type="ARBA" id="ARBA00024033"/>
    </source>
</evidence>
<comment type="caution">
    <text evidence="9">The sequence shown here is derived from an EMBL/GenBank/DDBJ whole genome shotgun (WGS) entry which is preliminary data.</text>
</comment>
<organism evidence="9 10">
    <name type="scientific">candidate division WWE3 bacterium RBG_16_37_10</name>
    <dbReference type="NCBI Taxonomy" id="1802610"/>
    <lineage>
        <taxon>Bacteria</taxon>
        <taxon>Katanobacteria</taxon>
    </lineage>
</organism>
<gene>
    <name evidence="9" type="ORF">A2W32_04420</name>
</gene>
<feature type="transmembrane region" description="Helical" evidence="8">
    <location>
        <begin position="356"/>
        <end position="388"/>
    </location>
</feature>
<dbReference type="InterPro" id="IPR018584">
    <property type="entry name" value="GT87"/>
</dbReference>
<dbReference type="AlphaFoldDB" id="A0A1F4UWS1"/>
<keyword evidence="6 8" id="KW-0472">Membrane</keyword>
<feature type="transmembrane region" description="Helical" evidence="8">
    <location>
        <begin position="195"/>
        <end position="216"/>
    </location>
</feature>
<dbReference type="GO" id="GO:0005886">
    <property type="term" value="C:plasma membrane"/>
    <property type="evidence" value="ECO:0007669"/>
    <property type="project" value="UniProtKB-SubCell"/>
</dbReference>
<evidence type="ECO:0000256" key="4">
    <source>
        <dbReference type="ARBA" id="ARBA00022692"/>
    </source>
</evidence>
<dbReference type="STRING" id="1802610.A2W32_04420"/>
<comment type="subcellular location">
    <subcellularLocation>
        <location evidence="1">Cell membrane</location>
        <topology evidence="1">Multi-pass membrane protein</topology>
    </subcellularLocation>
</comment>
<dbReference type="Proteomes" id="UP000177371">
    <property type="component" value="Unassembled WGS sequence"/>
</dbReference>
<dbReference type="EMBL" id="MEUT01000051">
    <property type="protein sequence ID" value="OGC49407.1"/>
    <property type="molecule type" value="Genomic_DNA"/>
</dbReference>
<evidence type="ECO:0000256" key="6">
    <source>
        <dbReference type="ARBA" id="ARBA00023136"/>
    </source>
</evidence>
<evidence type="ECO:0000256" key="1">
    <source>
        <dbReference type="ARBA" id="ARBA00004651"/>
    </source>
</evidence>
<evidence type="ECO:0000256" key="2">
    <source>
        <dbReference type="ARBA" id="ARBA00022475"/>
    </source>
</evidence>
<feature type="transmembrane region" description="Helical" evidence="8">
    <location>
        <begin position="284"/>
        <end position="304"/>
    </location>
</feature>
<feature type="transmembrane region" description="Helical" evidence="8">
    <location>
        <begin position="152"/>
        <end position="183"/>
    </location>
</feature>
<keyword evidence="2" id="KW-1003">Cell membrane</keyword>
<dbReference type="Pfam" id="PF09594">
    <property type="entry name" value="GT87"/>
    <property type="match status" value="1"/>
</dbReference>
<accession>A0A1F4UWS1</accession>
<feature type="transmembrane region" description="Helical" evidence="8">
    <location>
        <begin position="119"/>
        <end position="140"/>
    </location>
</feature>
<name>A0A1F4UWS1_UNCKA</name>
<evidence type="ECO:0000256" key="8">
    <source>
        <dbReference type="SAM" id="Phobius"/>
    </source>
</evidence>
<keyword evidence="5 8" id="KW-1133">Transmembrane helix</keyword>
<evidence type="ECO:0000256" key="5">
    <source>
        <dbReference type="ARBA" id="ARBA00022989"/>
    </source>
</evidence>
<dbReference type="GO" id="GO:0016758">
    <property type="term" value="F:hexosyltransferase activity"/>
    <property type="evidence" value="ECO:0007669"/>
    <property type="project" value="InterPro"/>
</dbReference>
<evidence type="ECO:0008006" key="11">
    <source>
        <dbReference type="Google" id="ProtNLM"/>
    </source>
</evidence>
<sequence length="405" mass="46617">MYLRTFFNSVKKLINEHDKKVFWCIALIYSVNIVYLAGSDNFTTHKEYNPFYVSDFTAFLTGAYIIKYDSAGNLYNLDTQRKYINEVIKPYKRDEVILTYRNPPLLAFLFLPYTLTEPILAFKVYVFVSTMVVFLGIFILTRKLKLKSTYFAIIASVFYSTISNLLIGQIGPYLLLVFCLIHVNILENKYTQAGLLSTLLLFKPQFALIIPLILIALRFNKSYLKAILLGSILFVIANILLFGSNPFPEYISFLINTETYSMGTDIEKNYSLLSLFSIFTSNPLSITLIVSALLYILFLLLFITVKNNREILLFTGILIMLPLAVHINLADLIMSLVPMIFLVFEYNRSRNTKYLYSVIIVYLIPYIYLANIVWLASLLYFFVISLILKPSNSISLPNTTPRPNF</sequence>
<proteinExistence type="inferred from homology"/>
<protein>
    <recommendedName>
        <fullName evidence="11">DUF2029 domain-containing protein</fullName>
    </recommendedName>
</protein>
<evidence type="ECO:0000313" key="10">
    <source>
        <dbReference type="Proteomes" id="UP000177371"/>
    </source>
</evidence>
<reference evidence="9 10" key="1">
    <citation type="journal article" date="2016" name="Nat. Commun.">
        <title>Thousands of microbial genomes shed light on interconnected biogeochemical processes in an aquifer system.</title>
        <authorList>
            <person name="Anantharaman K."/>
            <person name="Brown C.T."/>
            <person name="Hug L.A."/>
            <person name="Sharon I."/>
            <person name="Castelle C.J."/>
            <person name="Probst A.J."/>
            <person name="Thomas B.C."/>
            <person name="Singh A."/>
            <person name="Wilkins M.J."/>
            <person name="Karaoz U."/>
            <person name="Brodie E.L."/>
            <person name="Williams K.H."/>
            <person name="Hubbard S.S."/>
            <person name="Banfield J.F."/>
        </authorList>
    </citation>
    <scope>NUCLEOTIDE SEQUENCE [LARGE SCALE GENOMIC DNA]</scope>
</reference>
<feature type="transmembrane region" description="Helical" evidence="8">
    <location>
        <begin position="223"/>
        <end position="243"/>
    </location>
</feature>
<feature type="transmembrane region" description="Helical" evidence="8">
    <location>
        <begin position="311"/>
        <end position="344"/>
    </location>
</feature>